<feature type="chain" id="PRO_5024878163" description="Necrosis inducing protein-domain-containing protein" evidence="1">
    <location>
        <begin position="21"/>
        <end position="284"/>
    </location>
</feature>
<evidence type="ECO:0000256" key="1">
    <source>
        <dbReference type="SAM" id="SignalP"/>
    </source>
</evidence>
<accession>A0A5N5X529</accession>
<dbReference type="OrthoDB" id="10255963at2759"/>
<dbReference type="Pfam" id="PF05630">
    <property type="entry name" value="NPP1"/>
    <property type="match status" value="1"/>
</dbReference>
<proteinExistence type="predicted"/>
<evidence type="ECO:0000313" key="2">
    <source>
        <dbReference type="EMBL" id="KAB8075779.1"/>
    </source>
</evidence>
<name>A0A5N5X529_9EURO</name>
<gene>
    <name evidence="2" type="ORF">BDV29DRAFT_171251</name>
</gene>
<evidence type="ECO:0000313" key="3">
    <source>
        <dbReference type="Proteomes" id="UP000326565"/>
    </source>
</evidence>
<dbReference type="Proteomes" id="UP000326565">
    <property type="component" value="Unassembled WGS sequence"/>
</dbReference>
<protein>
    <recommendedName>
        <fullName evidence="4">Necrosis inducing protein-domain-containing protein</fullName>
    </recommendedName>
</protein>
<organism evidence="2 3">
    <name type="scientific">Aspergillus leporis</name>
    <dbReference type="NCBI Taxonomy" id="41062"/>
    <lineage>
        <taxon>Eukaryota</taxon>
        <taxon>Fungi</taxon>
        <taxon>Dikarya</taxon>
        <taxon>Ascomycota</taxon>
        <taxon>Pezizomycotina</taxon>
        <taxon>Eurotiomycetes</taxon>
        <taxon>Eurotiomycetidae</taxon>
        <taxon>Eurotiales</taxon>
        <taxon>Aspergillaceae</taxon>
        <taxon>Aspergillus</taxon>
        <taxon>Aspergillus subgen. Circumdati</taxon>
    </lineage>
</organism>
<dbReference type="InterPro" id="IPR008701">
    <property type="entry name" value="NPP1"/>
</dbReference>
<evidence type="ECO:0008006" key="4">
    <source>
        <dbReference type="Google" id="ProtNLM"/>
    </source>
</evidence>
<dbReference type="EMBL" id="ML732189">
    <property type="protein sequence ID" value="KAB8075779.1"/>
    <property type="molecule type" value="Genomic_DNA"/>
</dbReference>
<keyword evidence="1" id="KW-0732">Signal</keyword>
<sequence>MWLRNAYIVAAVLAVGQTAAVTQITNDQMNTFLGQGGAELAYRYAPLWFFGQALNHPPCYPTWAFGGSPTTNDVYDSNHKTPAAAQCEYPDVGCKCRNPGVEIGNAGPKFPIYYTSKKCSDTEVRVVYNLFYEKDGAKVVGIIDTGHEYDWERVVVIHSRDDKNMWSPSRALLSSHSGYHNLAWGDIQNTLTTEEIQAGAANEPNGVRNNDHPKVYVSWSKHAHFDTRNTGWNDPLSQSRDNAFRSNDWWHFVEKANYVSVLNRWSLVLALTGADLIRHFDGCW</sequence>
<dbReference type="AlphaFoldDB" id="A0A5N5X529"/>
<keyword evidence="3" id="KW-1185">Reference proteome</keyword>
<feature type="signal peptide" evidence="1">
    <location>
        <begin position="1"/>
        <end position="20"/>
    </location>
</feature>
<reference evidence="2 3" key="1">
    <citation type="submission" date="2019-04" db="EMBL/GenBank/DDBJ databases">
        <title>Friends and foes A comparative genomics study of 23 Aspergillus species from section Flavi.</title>
        <authorList>
            <consortium name="DOE Joint Genome Institute"/>
            <person name="Kjaerbolling I."/>
            <person name="Vesth T."/>
            <person name="Frisvad J.C."/>
            <person name="Nybo J.L."/>
            <person name="Theobald S."/>
            <person name="Kildgaard S."/>
            <person name="Isbrandt T."/>
            <person name="Kuo A."/>
            <person name="Sato A."/>
            <person name="Lyhne E.K."/>
            <person name="Kogle M.E."/>
            <person name="Wiebenga A."/>
            <person name="Kun R.S."/>
            <person name="Lubbers R.J."/>
            <person name="Makela M.R."/>
            <person name="Barry K."/>
            <person name="Chovatia M."/>
            <person name="Clum A."/>
            <person name="Daum C."/>
            <person name="Haridas S."/>
            <person name="He G."/>
            <person name="LaButti K."/>
            <person name="Lipzen A."/>
            <person name="Mondo S."/>
            <person name="Riley R."/>
            <person name="Salamov A."/>
            <person name="Simmons B.A."/>
            <person name="Magnuson J.K."/>
            <person name="Henrissat B."/>
            <person name="Mortensen U.H."/>
            <person name="Larsen T.O."/>
            <person name="Devries R.P."/>
            <person name="Grigoriev I.V."/>
            <person name="Machida M."/>
            <person name="Baker S.E."/>
            <person name="Andersen M.R."/>
        </authorList>
    </citation>
    <scope>NUCLEOTIDE SEQUENCE [LARGE SCALE GENOMIC DNA]</scope>
    <source>
        <strain evidence="2 3">CBS 151.66</strain>
    </source>
</reference>